<dbReference type="PATRIC" id="fig|66969.6.peg.2754"/>
<feature type="domain" description="Beta-lactamase-related" evidence="1">
    <location>
        <begin position="91"/>
        <end position="394"/>
    </location>
</feature>
<keyword evidence="2" id="KW-0378">Hydrolase</keyword>
<dbReference type="InterPro" id="IPR012338">
    <property type="entry name" value="Beta-lactam/transpept-like"/>
</dbReference>
<reference evidence="2 3" key="1">
    <citation type="submission" date="2015-11" db="EMBL/GenBank/DDBJ databases">
        <title>Genomic analysis of 38 Legionella species identifies large and diverse effector repertoires.</title>
        <authorList>
            <person name="Burstein D."/>
            <person name="Amaro F."/>
            <person name="Zusman T."/>
            <person name="Lifshitz Z."/>
            <person name="Cohen O."/>
            <person name="Gilbert J.A."/>
            <person name="Pupko T."/>
            <person name="Shuman H.A."/>
            <person name="Segal G."/>
        </authorList>
    </citation>
    <scope>NUCLEOTIDE SEQUENCE [LARGE SCALE GENOMIC DNA]</scope>
    <source>
        <strain evidence="2 3">ATCC 51914</strain>
    </source>
</reference>
<name>A0A0W1A2L9_9GAMM</name>
<dbReference type="OrthoDB" id="5638366at2"/>
<dbReference type="Proteomes" id="UP000054729">
    <property type="component" value="Unassembled WGS sequence"/>
</dbReference>
<dbReference type="SUPFAM" id="SSF56601">
    <property type="entry name" value="beta-lactamase/transpeptidase-like"/>
    <property type="match status" value="1"/>
</dbReference>
<accession>A0A0W1A2L9</accession>
<dbReference type="Gene3D" id="3.40.710.10">
    <property type="entry name" value="DD-peptidase/beta-lactamase superfamily"/>
    <property type="match status" value="1"/>
</dbReference>
<dbReference type="PANTHER" id="PTHR46825:SF7">
    <property type="entry name" value="D-ALANYL-D-ALANINE CARBOXYPEPTIDASE"/>
    <property type="match status" value="1"/>
</dbReference>
<dbReference type="AlphaFoldDB" id="A0A0W1A2L9"/>
<organism evidence="2 3">
    <name type="scientific">Legionella waltersii</name>
    <dbReference type="NCBI Taxonomy" id="66969"/>
    <lineage>
        <taxon>Bacteria</taxon>
        <taxon>Pseudomonadati</taxon>
        <taxon>Pseudomonadota</taxon>
        <taxon>Gammaproteobacteria</taxon>
        <taxon>Legionellales</taxon>
        <taxon>Legionellaceae</taxon>
        <taxon>Legionella</taxon>
    </lineage>
</organism>
<dbReference type="EMBL" id="LNZB01000056">
    <property type="protein sequence ID" value="KTD75607.1"/>
    <property type="molecule type" value="Genomic_DNA"/>
</dbReference>
<gene>
    <name evidence="2" type="ORF">Lwal_2545</name>
</gene>
<protein>
    <submittedName>
        <fullName evidence="2">D-alanyl-D-alanine carboxypeptidase</fullName>
        <ecNumber evidence="2">3.4.16.4</ecNumber>
    </submittedName>
</protein>
<dbReference type="EC" id="3.4.16.4" evidence="2"/>
<sequence>MKGLSYLVGRHYFKRDQVRKIDPFVLASVLCFFCFSVYAEEKQQRTTLTDNIQKAVNEIRLRYHLPAISLSIKLPNNDEISNFVSGNFSLNHYKRINPNTLFQVGSITKTFTASIIFKLIEDDKLNLQDNLGKWLPEYPKWKDITIDELLHHTSGIYNYTNGKLFDRILRKRPYKNWSLKELANIAYKHPALYKPGTQYNYSNTDYILLGLIIEKATNRPLQLIFNEYLKKYALNRSFYTPFKYTNQMTNNIAHGYNRDGTFPMNTDITYNSLSFAQSSGAILSTPNDLVKWLIALFSGKIIHNKSLEEMTKIISEKDAQPIHLKDLSRSDLNNHSKLIHEVGVGAGLGLVYLNNGTLAWVHSGGTLGYESFYAYSPCSGIYLALTYSAKPKHQFTFIEITDVLLKEINSSPEVQQGIKAYQKQNPLPDFCKS</sequence>
<dbReference type="InterPro" id="IPR050491">
    <property type="entry name" value="AmpC-like"/>
</dbReference>
<evidence type="ECO:0000313" key="3">
    <source>
        <dbReference type="Proteomes" id="UP000054729"/>
    </source>
</evidence>
<keyword evidence="2" id="KW-0121">Carboxypeptidase</keyword>
<keyword evidence="2" id="KW-0645">Protease</keyword>
<comment type="caution">
    <text evidence="2">The sequence shown here is derived from an EMBL/GenBank/DDBJ whole genome shotgun (WGS) entry which is preliminary data.</text>
</comment>
<dbReference type="InterPro" id="IPR001466">
    <property type="entry name" value="Beta-lactam-related"/>
</dbReference>
<evidence type="ECO:0000259" key="1">
    <source>
        <dbReference type="Pfam" id="PF00144"/>
    </source>
</evidence>
<dbReference type="STRING" id="66969.Lwal_2545"/>
<evidence type="ECO:0000313" key="2">
    <source>
        <dbReference type="EMBL" id="KTD75607.1"/>
    </source>
</evidence>
<dbReference type="Pfam" id="PF00144">
    <property type="entry name" value="Beta-lactamase"/>
    <property type="match status" value="1"/>
</dbReference>
<dbReference type="GO" id="GO:0009002">
    <property type="term" value="F:serine-type D-Ala-D-Ala carboxypeptidase activity"/>
    <property type="evidence" value="ECO:0007669"/>
    <property type="project" value="UniProtKB-EC"/>
</dbReference>
<proteinExistence type="predicted"/>
<keyword evidence="3" id="KW-1185">Reference proteome</keyword>
<dbReference type="PANTHER" id="PTHR46825">
    <property type="entry name" value="D-ALANYL-D-ALANINE-CARBOXYPEPTIDASE/ENDOPEPTIDASE AMPH"/>
    <property type="match status" value="1"/>
</dbReference>